<dbReference type="OrthoDB" id="9766816at2"/>
<dbReference type="PANTHER" id="PTHR42685:SF22">
    <property type="entry name" value="CONDITIONED MEDIUM FACTOR RECEPTOR 1"/>
    <property type="match status" value="1"/>
</dbReference>
<gene>
    <name evidence="2" type="ORF">E2605_05135</name>
</gene>
<keyword evidence="3" id="KW-1185">Reference proteome</keyword>
<reference evidence="2 3" key="1">
    <citation type="submission" date="2019-03" db="EMBL/GenBank/DDBJ databases">
        <title>San Antonio Military Medical Center submission to MRSN (WRAIR), pending publication.</title>
        <authorList>
            <person name="Blyth D.M."/>
            <person name="Mccarthy S.L."/>
            <person name="Schall S.E."/>
            <person name="Stam J.A."/>
            <person name="Ong A.C."/>
            <person name="Mcgann P.T."/>
        </authorList>
    </citation>
    <scope>NUCLEOTIDE SEQUENCE [LARGE SCALE GENOMIC DNA]</scope>
    <source>
        <strain evidence="2 3">MRSN571793</strain>
    </source>
</reference>
<evidence type="ECO:0000313" key="3">
    <source>
        <dbReference type="Proteomes" id="UP000297861"/>
    </source>
</evidence>
<dbReference type="InterPro" id="IPR050407">
    <property type="entry name" value="Geranylgeranyl_reductase"/>
</dbReference>
<dbReference type="PRINTS" id="PR00420">
    <property type="entry name" value="RNGMNOXGNASE"/>
</dbReference>
<dbReference type="RefSeq" id="WP_134435723.1">
    <property type="nucleotide sequence ID" value="NZ_SOML01000002.1"/>
</dbReference>
<evidence type="ECO:0000313" key="2">
    <source>
        <dbReference type="EMBL" id="TFD98003.1"/>
    </source>
</evidence>
<protein>
    <recommendedName>
        <fullName evidence="1">FAD-binding domain-containing protein</fullName>
    </recommendedName>
</protein>
<dbReference type="Proteomes" id="UP000297861">
    <property type="component" value="Unassembled WGS sequence"/>
</dbReference>
<sequence length="345" mass="39287">MKSEIRHIETIIIGGGPGGATCGYMLAQKSKESLIIERSQFPRDKVCGGGLTPKCYRLIDKIFGGITYDYQSVKKLEVHLGQSRNRTFDLSDEIRVVCRKDFDQILLEAYKQAGGEVVHGRAKTIEERDGKVFVTLADNRQFSCNKLIGADGGNSIVRKYLDPNNKRKMLLLEKTVLNKKFDNIKLYFDTKLEKGYMYMFPNPEGCVIGYGDMNTSKHEFQRRIKEAGLPDADKQKGAYLPIFDNIEYPMKNNIILIGDAGGYVDSISGEGIFYAIQTGGFAAMSIIEESSFKELCGGIITRMRKINQLSEYFYNKLVHYPLVYFCTTDFMYNRIRRKIDDYLAR</sequence>
<dbReference type="EMBL" id="SOML01000002">
    <property type="protein sequence ID" value="TFD98003.1"/>
    <property type="molecule type" value="Genomic_DNA"/>
</dbReference>
<dbReference type="STRING" id="1121485.GCA_000426485_02485"/>
<dbReference type="PANTHER" id="PTHR42685">
    <property type="entry name" value="GERANYLGERANYL DIPHOSPHATE REDUCTASE"/>
    <property type="match status" value="1"/>
</dbReference>
<dbReference type="Gene3D" id="3.50.50.60">
    <property type="entry name" value="FAD/NAD(P)-binding domain"/>
    <property type="match status" value="1"/>
</dbReference>
<dbReference type="GO" id="GO:0071949">
    <property type="term" value="F:FAD binding"/>
    <property type="evidence" value="ECO:0007669"/>
    <property type="project" value="InterPro"/>
</dbReference>
<feature type="domain" description="FAD-binding" evidence="1">
    <location>
        <begin position="9"/>
        <end position="210"/>
    </location>
</feature>
<dbReference type="SUPFAM" id="SSF51905">
    <property type="entry name" value="FAD/NAD(P)-binding domain"/>
    <property type="match status" value="1"/>
</dbReference>
<organism evidence="2 3">
    <name type="scientific">Dysgonomonas capnocytophagoides</name>
    <dbReference type="NCBI Taxonomy" id="45254"/>
    <lineage>
        <taxon>Bacteria</taxon>
        <taxon>Pseudomonadati</taxon>
        <taxon>Bacteroidota</taxon>
        <taxon>Bacteroidia</taxon>
        <taxon>Bacteroidales</taxon>
        <taxon>Dysgonomonadaceae</taxon>
        <taxon>Dysgonomonas</taxon>
    </lineage>
</organism>
<dbReference type="AlphaFoldDB" id="A0A4Y8L5Z4"/>
<accession>A0A4Y8L5Z4</accession>
<evidence type="ECO:0000259" key="1">
    <source>
        <dbReference type="Pfam" id="PF01494"/>
    </source>
</evidence>
<dbReference type="InterPro" id="IPR002938">
    <property type="entry name" value="FAD-bd"/>
</dbReference>
<dbReference type="InterPro" id="IPR036188">
    <property type="entry name" value="FAD/NAD-bd_sf"/>
</dbReference>
<comment type="caution">
    <text evidence="2">The sequence shown here is derived from an EMBL/GenBank/DDBJ whole genome shotgun (WGS) entry which is preliminary data.</text>
</comment>
<name>A0A4Y8L5Z4_9BACT</name>
<dbReference type="Pfam" id="PF01494">
    <property type="entry name" value="FAD_binding_3"/>
    <property type="match status" value="1"/>
</dbReference>
<proteinExistence type="predicted"/>